<dbReference type="OrthoDB" id="419617at2759"/>
<comment type="similarity">
    <text evidence="3">Belongs to the methyltransferase superfamily. ETFBKMT family.</text>
</comment>
<evidence type="ECO:0000256" key="5">
    <source>
        <dbReference type="ARBA" id="ARBA00042266"/>
    </source>
</evidence>
<name>A0A834LLA7_RHOSS</name>
<dbReference type="Proteomes" id="UP000626092">
    <property type="component" value="Unassembled WGS sequence"/>
</dbReference>
<comment type="caution">
    <text evidence="6">The sequence shown here is derived from an EMBL/GenBank/DDBJ whole genome shotgun (WGS) entry which is preliminary data.</text>
</comment>
<dbReference type="GO" id="GO:0016279">
    <property type="term" value="F:protein-lysine N-methyltransferase activity"/>
    <property type="evidence" value="ECO:0007669"/>
    <property type="project" value="TreeGrafter"/>
</dbReference>
<dbReference type="EMBL" id="WJXA01000006">
    <property type="protein sequence ID" value="KAF7141404.1"/>
    <property type="molecule type" value="Genomic_DNA"/>
</dbReference>
<dbReference type="GO" id="GO:0032259">
    <property type="term" value="P:methylation"/>
    <property type="evidence" value="ECO:0007669"/>
    <property type="project" value="UniProtKB-KW"/>
</dbReference>
<dbReference type="SUPFAM" id="SSF53335">
    <property type="entry name" value="S-adenosyl-L-methionine-dependent methyltransferases"/>
    <property type="match status" value="1"/>
</dbReference>
<accession>A0A834LLA7</accession>
<sequence>MYEPVEKTALSAVIKRGAQLGARRQFQMHTISLQQMALYSLGSHFIKHLSRASTFSFPVRRLHRHIPPRRTSIPAPFPPFSLPFTKSLTTQWGCLNSIKSTKFSTTASPESSFTTPVFSESSFAAPYLSADIICRKDVADMFSEALLCFGASSTSMDEDDDEDNDAEVSISCIFDDCKDVDKCISRAANSIGLNERPRYKVIQGDPLDWINNTKVIYLFPLYKAPAHCMGSFNPVEVAEGLWVVPEWRTPPDLQATNIILNPGLAFGTGEHPTTKLCLLLLRSLVKGGELFLDYGTGSGILAIAAIKFGAAFSVGLDVDPQAIRSAQQNASLNNLGADKLQLHLVPSKSCPTTFGNGETETQKYDVVIANILYYPLLELADHIVSYAKPGAAVGVSGIISEQVQYIVLQYSKLLDGISVTKMDDWALVSGTRKRKSVAS</sequence>
<proteinExistence type="inferred from homology"/>
<gene>
    <name evidence="6" type="ORF">RHSIM_Rhsim06G0201700</name>
</gene>
<dbReference type="Pfam" id="PF06325">
    <property type="entry name" value="PrmA"/>
    <property type="match status" value="1"/>
</dbReference>
<keyword evidence="2" id="KW-0808">Transferase</keyword>
<evidence type="ECO:0000313" key="6">
    <source>
        <dbReference type="EMBL" id="KAF7141404.1"/>
    </source>
</evidence>
<evidence type="ECO:0000256" key="1">
    <source>
        <dbReference type="ARBA" id="ARBA00022603"/>
    </source>
</evidence>
<keyword evidence="1" id="KW-0489">Methyltransferase</keyword>
<reference evidence="6" key="1">
    <citation type="submission" date="2019-11" db="EMBL/GenBank/DDBJ databases">
        <authorList>
            <person name="Liu Y."/>
            <person name="Hou J."/>
            <person name="Li T.-Q."/>
            <person name="Guan C.-H."/>
            <person name="Wu X."/>
            <person name="Wu H.-Z."/>
            <person name="Ling F."/>
            <person name="Zhang R."/>
            <person name="Shi X.-G."/>
            <person name="Ren J.-P."/>
            <person name="Chen E.-F."/>
            <person name="Sun J.-M."/>
        </authorList>
    </citation>
    <scope>NUCLEOTIDE SEQUENCE</scope>
    <source>
        <strain evidence="6">Adult_tree_wgs_1</strain>
        <tissue evidence="6">Leaves</tissue>
    </source>
</reference>
<organism evidence="6 7">
    <name type="scientific">Rhododendron simsii</name>
    <name type="common">Sims's rhododendron</name>
    <dbReference type="NCBI Taxonomy" id="118357"/>
    <lineage>
        <taxon>Eukaryota</taxon>
        <taxon>Viridiplantae</taxon>
        <taxon>Streptophyta</taxon>
        <taxon>Embryophyta</taxon>
        <taxon>Tracheophyta</taxon>
        <taxon>Spermatophyta</taxon>
        <taxon>Magnoliopsida</taxon>
        <taxon>eudicotyledons</taxon>
        <taxon>Gunneridae</taxon>
        <taxon>Pentapetalae</taxon>
        <taxon>asterids</taxon>
        <taxon>Ericales</taxon>
        <taxon>Ericaceae</taxon>
        <taxon>Ericoideae</taxon>
        <taxon>Rhodoreae</taxon>
        <taxon>Rhododendron</taxon>
    </lineage>
</organism>
<dbReference type="Gene3D" id="3.40.50.150">
    <property type="entry name" value="Vaccinia Virus protein VP39"/>
    <property type="match status" value="1"/>
</dbReference>
<dbReference type="PANTHER" id="PTHR43648">
    <property type="entry name" value="ELECTRON TRANSFER FLAVOPROTEIN BETA SUBUNIT LYSINE METHYLTRANSFERASE"/>
    <property type="match status" value="1"/>
</dbReference>
<evidence type="ECO:0000256" key="3">
    <source>
        <dbReference type="ARBA" id="ARBA00037932"/>
    </source>
</evidence>
<evidence type="ECO:0000313" key="7">
    <source>
        <dbReference type="Proteomes" id="UP000626092"/>
    </source>
</evidence>
<protein>
    <recommendedName>
        <fullName evidence="5">ETFB lysine methyltransferase</fullName>
    </recommendedName>
    <alternativeName>
        <fullName evidence="4">Protein N-lysine methyltransferase METTL20</fullName>
    </alternativeName>
</protein>
<evidence type="ECO:0000256" key="4">
    <source>
        <dbReference type="ARBA" id="ARBA00041867"/>
    </source>
</evidence>
<dbReference type="InterPro" id="IPR029063">
    <property type="entry name" value="SAM-dependent_MTases_sf"/>
</dbReference>
<dbReference type="AlphaFoldDB" id="A0A834LLA7"/>
<evidence type="ECO:0000256" key="2">
    <source>
        <dbReference type="ARBA" id="ARBA00022679"/>
    </source>
</evidence>
<dbReference type="InterPro" id="IPR050078">
    <property type="entry name" value="Ribosomal_L11_MeTrfase_PrmA"/>
</dbReference>
<dbReference type="GO" id="GO:0005739">
    <property type="term" value="C:mitochondrion"/>
    <property type="evidence" value="ECO:0007669"/>
    <property type="project" value="TreeGrafter"/>
</dbReference>
<keyword evidence="7" id="KW-1185">Reference proteome</keyword>
<dbReference type="CDD" id="cd02440">
    <property type="entry name" value="AdoMet_MTases"/>
    <property type="match status" value="1"/>
</dbReference>
<dbReference type="PANTHER" id="PTHR43648:SF1">
    <property type="entry name" value="ELECTRON TRANSFER FLAVOPROTEIN BETA SUBUNIT LYSINE METHYLTRANSFERASE"/>
    <property type="match status" value="1"/>
</dbReference>